<dbReference type="Pfam" id="PF00583">
    <property type="entry name" value="Acetyltransf_1"/>
    <property type="match status" value="1"/>
</dbReference>
<reference evidence="5" key="1">
    <citation type="journal article" date="2019" name="Int. J. Syst. Evol. Microbiol.">
        <title>The Global Catalogue of Microorganisms (GCM) 10K type strain sequencing project: providing services to taxonomists for standard genome sequencing and annotation.</title>
        <authorList>
            <consortium name="The Broad Institute Genomics Platform"/>
            <consortium name="The Broad Institute Genome Sequencing Center for Infectious Disease"/>
            <person name="Wu L."/>
            <person name="Ma J."/>
        </authorList>
    </citation>
    <scope>NUCLEOTIDE SEQUENCE [LARGE SCALE GENOMIC DNA]</scope>
    <source>
        <strain evidence="5">CGMCC 1.15475</strain>
    </source>
</reference>
<dbReference type="Proteomes" id="UP001597273">
    <property type="component" value="Unassembled WGS sequence"/>
</dbReference>
<comment type="caution">
    <text evidence="4">The sequence shown here is derived from an EMBL/GenBank/DDBJ whole genome shotgun (WGS) entry which is preliminary data.</text>
</comment>
<dbReference type="InterPro" id="IPR000182">
    <property type="entry name" value="GNAT_dom"/>
</dbReference>
<evidence type="ECO:0000313" key="4">
    <source>
        <dbReference type="EMBL" id="MFD1862936.1"/>
    </source>
</evidence>
<dbReference type="PROSITE" id="PS51186">
    <property type="entry name" value="GNAT"/>
    <property type="match status" value="1"/>
</dbReference>
<dbReference type="PANTHER" id="PTHR43877">
    <property type="entry name" value="AMINOALKYLPHOSPHONATE N-ACETYLTRANSFERASE-RELATED-RELATED"/>
    <property type="match status" value="1"/>
</dbReference>
<keyword evidence="1 4" id="KW-0808">Transferase</keyword>
<dbReference type="GO" id="GO:0016746">
    <property type="term" value="F:acyltransferase activity"/>
    <property type="evidence" value="ECO:0007669"/>
    <property type="project" value="UniProtKB-KW"/>
</dbReference>
<name>A0ABW4QH71_9BACL</name>
<dbReference type="InterPro" id="IPR050832">
    <property type="entry name" value="Bact_Acetyltransf"/>
</dbReference>
<sequence length="185" mass="21598">MEQKEEITIKPLEEKLIGVVNKANEPFPVIGKILPRFLDGAWSYEEQLYDTKSETRFPDDQLQWKEYIDSEEKAVFLAFHEEECIGQIRLVKDWNRFAYIENIAVRKSFRKSGVGRMLLKVAETWAQDKSLIGLSLEAQNDNVIAGRFYENEGFVLGGADTMKQHANPNIDITLYWYKVFELKKR</sequence>
<evidence type="ECO:0000259" key="3">
    <source>
        <dbReference type="PROSITE" id="PS51186"/>
    </source>
</evidence>
<feature type="domain" description="N-acetyltransferase" evidence="3">
    <location>
        <begin position="35"/>
        <end position="181"/>
    </location>
</feature>
<gene>
    <name evidence="4" type="ORF">ACFSDB_08325</name>
</gene>
<dbReference type="SUPFAM" id="SSF55729">
    <property type="entry name" value="Acyl-CoA N-acyltransferases (Nat)"/>
    <property type="match status" value="1"/>
</dbReference>
<dbReference type="PANTHER" id="PTHR43877:SF2">
    <property type="entry name" value="AMINOALKYLPHOSPHONATE N-ACETYLTRANSFERASE-RELATED"/>
    <property type="match status" value="1"/>
</dbReference>
<dbReference type="EC" id="2.3.-.-" evidence="4"/>
<evidence type="ECO:0000313" key="5">
    <source>
        <dbReference type="Proteomes" id="UP001597273"/>
    </source>
</evidence>
<accession>A0ABW4QH71</accession>
<organism evidence="4 5">
    <name type="scientific">Planococcus chinensis</name>
    <dbReference type="NCBI Taxonomy" id="272917"/>
    <lineage>
        <taxon>Bacteria</taxon>
        <taxon>Bacillati</taxon>
        <taxon>Bacillota</taxon>
        <taxon>Bacilli</taxon>
        <taxon>Bacillales</taxon>
        <taxon>Caryophanaceae</taxon>
        <taxon>Planococcus</taxon>
    </lineage>
</organism>
<protein>
    <submittedName>
        <fullName evidence="4">GNAT family N-acetyltransferase</fullName>
        <ecNumber evidence="4">2.3.-.-</ecNumber>
    </submittedName>
</protein>
<dbReference type="Gene3D" id="3.40.630.30">
    <property type="match status" value="1"/>
</dbReference>
<dbReference type="RefSeq" id="WP_204891843.1">
    <property type="nucleotide sequence ID" value="NZ_JBHUFW010000005.1"/>
</dbReference>
<dbReference type="InterPro" id="IPR008125">
    <property type="entry name" value="Streptothricin_AcTrfase"/>
</dbReference>
<evidence type="ECO:0000256" key="1">
    <source>
        <dbReference type="ARBA" id="ARBA00022679"/>
    </source>
</evidence>
<dbReference type="PRINTS" id="PR01754">
    <property type="entry name" value="SACTRNSFRASE"/>
</dbReference>
<keyword evidence="2 4" id="KW-0012">Acyltransferase</keyword>
<keyword evidence="5" id="KW-1185">Reference proteome</keyword>
<dbReference type="InterPro" id="IPR016181">
    <property type="entry name" value="Acyl_CoA_acyltransferase"/>
</dbReference>
<proteinExistence type="predicted"/>
<dbReference type="CDD" id="cd04301">
    <property type="entry name" value="NAT_SF"/>
    <property type="match status" value="1"/>
</dbReference>
<dbReference type="EMBL" id="JBHUFW010000005">
    <property type="protein sequence ID" value="MFD1862936.1"/>
    <property type="molecule type" value="Genomic_DNA"/>
</dbReference>
<evidence type="ECO:0000256" key="2">
    <source>
        <dbReference type="ARBA" id="ARBA00023315"/>
    </source>
</evidence>